<accession>A0A0G0WW73</accession>
<dbReference type="AlphaFoldDB" id="A0A0G0WW73"/>
<gene>
    <name evidence="1" type="ORF">UU72_C0022G0004</name>
</gene>
<name>A0A0G0WW73_UNCKA</name>
<sequence length="160" mass="17704">MLIHNGDAILLVTGDEDALTLKEINSKKGYPVFNLGGSPNVAITDTRPATIAAMLNVSTKAGKREFLRVFHRAAFVHVTESKEGVVRIVLTTSERPRVLPPGDVFWMGDGVPREDMSTETNAEYMRYQFPSRTQPGTYVQVKLFASNPIDRLKSMLGLLP</sequence>
<comment type="caution">
    <text evidence="1">The sequence shown here is derived from an EMBL/GenBank/DDBJ whole genome shotgun (WGS) entry which is preliminary data.</text>
</comment>
<dbReference type="EMBL" id="LCBS01000022">
    <property type="protein sequence ID" value="KKS16417.1"/>
    <property type="molecule type" value="Genomic_DNA"/>
</dbReference>
<reference evidence="1 2" key="1">
    <citation type="journal article" date="2015" name="Nature">
        <title>rRNA introns, odd ribosomes, and small enigmatic genomes across a large radiation of phyla.</title>
        <authorList>
            <person name="Brown C.T."/>
            <person name="Hug L.A."/>
            <person name="Thomas B.C."/>
            <person name="Sharon I."/>
            <person name="Castelle C.J."/>
            <person name="Singh A."/>
            <person name="Wilkins M.J."/>
            <person name="Williams K.H."/>
            <person name="Banfield J.F."/>
        </authorList>
    </citation>
    <scope>NUCLEOTIDE SEQUENCE [LARGE SCALE GENOMIC DNA]</scope>
</reference>
<dbReference type="Proteomes" id="UP000034163">
    <property type="component" value="Unassembled WGS sequence"/>
</dbReference>
<protein>
    <submittedName>
        <fullName evidence="1">Uncharacterized protein</fullName>
    </submittedName>
</protein>
<evidence type="ECO:0000313" key="1">
    <source>
        <dbReference type="EMBL" id="KKS16417.1"/>
    </source>
</evidence>
<evidence type="ECO:0000313" key="2">
    <source>
        <dbReference type="Proteomes" id="UP000034163"/>
    </source>
</evidence>
<organism evidence="1 2">
    <name type="scientific">candidate division WWE3 bacterium GW2011_GWB1_41_6</name>
    <dbReference type="NCBI Taxonomy" id="1619112"/>
    <lineage>
        <taxon>Bacteria</taxon>
        <taxon>Katanobacteria</taxon>
    </lineage>
</organism>
<proteinExistence type="predicted"/>